<dbReference type="GO" id="GO:0008610">
    <property type="term" value="P:lipid biosynthetic process"/>
    <property type="evidence" value="ECO:0007669"/>
    <property type="project" value="UniProtKB-ARBA"/>
</dbReference>
<keyword evidence="3" id="KW-1185">Reference proteome</keyword>
<reference evidence="2 3" key="1">
    <citation type="journal article" date="2013" name="BMC Genomics">
        <title>ContigScape: a Cytoscape plugin facilitating microbial genome gap closing.</title>
        <authorList>
            <person name="Tang B."/>
            <person name="Wang Q."/>
            <person name="Yang M."/>
            <person name="Xie F."/>
            <person name="Zhu Y."/>
            <person name="Zhuo Y."/>
            <person name="Wang S."/>
            <person name="Gao H."/>
            <person name="Ding X."/>
            <person name="Zhang L."/>
            <person name="Zhao G."/>
            <person name="Zheng H."/>
        </authorList>
    </citation>
    <scope>NUCLEOTIDE SEQUENCE [LARGE SCALE GENOMIC DNA]</scope>
    <source>
        <strain evidence="2 3">HCCB10007</strain>
    </source>
</reference>
<dbReference type="GO" id="GO:0047527">
    <property type="term" value="F:2,3-dihydroxybenzoate-serine ligase activity"/>
    <property type="evidence" value="ECO:0007669"/>
    <property type="project" value="TreeGrafter"/>
</dbReference>
<dbReference type="PATRIC" id="fig|1156913.3.peg.5428"/>
<dbReference type="PANTHER" id="PTHR45527:SF1">
    <property type="entry name" value="FATTY ACID SYNTHASE"/>
    <property type="match status" value="1"/>
</dbReference>
<gene>
    <name evidence="2" type="ORF">AORI_5331</name>
</gene>
<dbReference type="CDD" id="cd19531">
    <property type="entry name" value="LCL_NRPS-like"/>
    <property type="match status" value="1"/>
</dbReference>
<feature type="domain" description="Condensation" evidence="1">
    <location>
        <begin position="1"/>
        <end position="389"/>
    </location>
</feature>
<dbReference type="GO" id="GO:0005829">
    <property type="term" value="C:cytosol"/>
    <property type="evidence" value="ECO:0007669"/>
    <property type="project" value="TreeGrafter"/>
</dbReference>
<dbReference type="PANTHER" id="PTHR45527">
    <property type="entry name" value="NONRIBOSOMAL PEPTIDE SYNTHETASE"/>
    <property type="match status" value="1"/>
</dbReference>
<organism evidence="2 3">
    <name type="scientific">Amycolatopsis keratiniphila</name>
    <dbReference type="NCBI Taxonomy" id="129921"/>
    <lineage>
        <taxon>Bacteria</taxon>
        <taxon>Bacillati</taxon>
        <taxon>Actinomycetota</taxon>
        <taxon>Actinomycetes</taxon>
        <taxon>Pseudonocardiales</taxon>
        <taxon>Pseudonocardiaceae</taxon>
        <taxon>Amycolatopsis</taxon>
        <taxon>Amycolatopsis japonica group</taxon>
    </lineage>
</organism>
<evidence type="ECO:0000313" key="2">
    <source>
        <dbReference type="EMBL" id="AGM07914.1"/>
    </source>
</evidence>
<dbReference type="Proteomes" id="UP000013968">
    <property type="component" value="Chromosome"/>
</dbReference>
<dbReference type="InterPro" id="IPR023213">
    <property type="entry name" value="CAT-like_dom_sf"/>
</dbReference>
<dbReference type="GO" id="GO:0009239">
    <property type="term" value="P:enterobactin biosynthetic process"/>
    <property type="evidence" value="ECO:0007669"/>
    <property type="project" value="TreeGrafter"/>
</dbReference>
<name>R4SX78_9PSEU</name>
<dbReference type="Gene3D" id="3.30.559.30">
    <property type="entry name" value="Nonribosomal peptide synthetase, condensation domain"/>
    <property type="match status" value="1"/>
</dbReference>
<evidence type="ECO:0000313" key="3">
    <source>
        <dbReference type="Proteomes" id="UP000013968"/>
    </source>
</evidence>
<dbReference type="EMBL" id="CP003410">
    <property type="protein sequence ID" value="AGM07914.1"/>
    <property type="molecule type" value="Genomic_DNA"/>
</dbReference>
<dbReference type="AlphaFoldDB" id="R4SX78"/>
<dbReference type="KEGG" id="aoi:AORI_5331"/>
<dbReference type="HOGENOM" id="CLU_000022_2_9_11"/>
<dbReference type="Pfam" id="PF00668">
    <property type="entry name" value="Condensation"/>
    <property type="match status" value="1"/>
</dbReference>
<protein>
    <submittedName>
        <fullName evidence="2">Non-ribosomal peptide synthase</fullName>
    </submittedName>
</protein>
<dbReference type="SUPFAM" id="SSF52777">
    <property type="entry name" value="CoA-dependent acyltransferases"/>
    <property type="match status" value="2"/>
</dbReference>
<dbReference type="InterPro" id="IPR001242">
    <property type="entry name" value="Condensation_dom"/>
</dbReference>
<dbReference type="GO" id="GO:0043041">
    <property type="term" value="P:amino acid activation for nonribosomal peptide biosynthetic process"/>
    <property type="evidence" value="ECO:0007669"/>
    <property type="project" value="TreeGrafter"/>
</dbReference>
<sequence length="396" mass="42631">MPFAYDLHGDLDISALRTALAGLVTRHEALRTTFTDRPEDGKPDDGDLAQVVHPPRAVELTVEAVPDLRGALTAALRAGRGPFDLRRGPLWRARVWRYADRRHLLSFVCHHIVVDDRSSALIERDLAALYAAAVTGSPDALPNLVVQYADHVAGRRESESDLGYWRAQLADLPVVDLPADRPRPVRATQAGATVDVPLAAGARESLDFLAARFGVSPFVVGLAAFAELLAAETGRSGLVIGTPVAGRDHPAVENVVGYFLDTLALRLDTGGRDFADLVTHVRTVLADGLAHQGVAFPEVVRALGVPPSAARHPLFDVLFTLVDTREGPRSWAGLDMHAVPLPAAGAPFDLTVALVRRSAGLTVGLRYASDLFDESRVLGWGRRFGEILISKAELFT</sequence>
<dbReference type="Gene3D" id="3.30.559.10">
    <property type="entry name" value="Chloramphenicol acetyltransferase-like domain"/>
    <property type="match status" value="1"/>
</dbReference>
<accession>R4SX78</accession>
<evidence type="ECO:0000259" key="1">
    <source>
        <dbReference type="Pfam" id="PF00668"/>
    </source>
</evidence>
<dbReference type="GO" id="GO:0031177">
    <property type="term" value="F:phosphopantetheine binding"/>
    <property type="evidence" value="ECO:0007669"/>
    <property type="project" value="TreeGrafter"/>
</dbReference>
<dbReference type="GO" id="GO:0009366">
    <property type="term" value="C:enterobactin synthetase complex"/>
    <property type="evidence" value="ECO:0007669"/>
    <property type="project" value="TreeGrafter"/>
</dbReference>
<proteinExistence type="predicted"/>